<comment type="caution">
    <text evidence="1">The sequence shown here is derived from an EMBL/GenBank/DDBJ whole genome shotgun (WGS) entry which is preliminary data.</text>
</comment>
<keyword evidence="2" id="KW-1185">Reference proteome</keyword>
<reference evidence="1 2" key="1">
    <citation type="submission" date="2024-04" db="EMBL/GenBank/DDBJ databases">
        <authorList>
            <person name="Rising A."/>
            <person name="Reimegard J."/>
            <person name="Sonavane S."/>
            <person name="Akerstrom W."/>
            <person name="Nylinder S."/>
            <person name="Hedman E."/>
            <person name="Kallberg Y."/>
        </authorList>
    </citation>
    <scope>NUCLEOTIDE SEQUENCE [LARGE SCALE GENOMIC DNA]</scope>
</reference>
<proteinExistence type="predicted"/>
<evidence type="ECO:0008006" key="3">
    <source>
        <dbReference type="Google" id="ProtNLM"/>
    </source>
</evidence>
<evidence type="ECO:0000313" key="2">
    <source>
        <dbReference type="Proteomes" id="UP001497382"/>
    </source>
</evidence>
<organism evidence="1 2">
    <name type="scientific">Larinioides sclopetarius</name>
    <dbReference type="NCBI Taxonomy" id="280406"/>
    <lineage>
        <taxon>Eukaryota</taxon>
        <taxon>Metazoa</taxon>
        <taxon>Ecdysozoa</taxon>
        <taxon>Arthropoda</taxon>
        <taxon>Chelicerata</taxon>
        <taxon>Arachnida</taxon>
        <taxon>Araneae</taxon>
        <taxon>Araneomorphae</taxon>
        <taxon>Entelegynae</taxon>
        <taxon>Araneoidea</taxon>
        <taxon>Araneidae</taxon>
        <taxon>Larinioides</taxon>
    </lineage>
</organism>
<evidence type="ECO:0000313" key="1">
    <source>
        <dbReference type="EMBL" id="CAL1288803.1"/>
    </source>
</evidence>
<gene>
    <name evidence="1" type="ORF">LARSCL_LOCUS15559</name>
</gene>
<sequence length="176" mass="19975">MYNHNQMIKIPIPKCLYWASILSLSFVPFHNAELSCPDGTVCKSGKQCCSVSPEKFECCEIWEFLLAEIDVAGREHFVGLPSEFGRLHHTKQCNKFTCAGTCCRDHCCEHLNAECCNSPHQCCQVGYKCCGRGQWCCRWKDTCSSAYGYCISSITSIKPSSILNFFMFILLTLIFY</sequence>
<protein>
    <recommendedName>
        <fullName evidence="3">Granulins domain-containing protein</fullName>
    </recommendedName>
</protein>
<dbReference type="AlphaFoldDB" id="A0AAV2AXP4"/>
<name>A0AAV2AXP4_9ARAC</name>
<dbReference type="Proteomes" id="UP001497382">
    <property type="component" value="Unassembled WGS sequence"/>
</dbReference>
<dbReference type="EMBL" id="CAXIEN010000238">
    <property type="protein sequence ID" value="CAL1288803.1"/>
    <property type="molecule type" value="Genomic_DNA"/>
</dbReference>
<accession>A0AAV2AXP4</accession>